<dbReference type="SUPFAM" id="SSF52540">
    <property type="entry name" value="P-loop containing nucleoside triphosphate hydrolases"/>
    <property type="match status" value="1"/>
</dbReference>
<reference evidence="6 7" key="2">
    <citation type="submission" date="2009-02" db="EMBL/GenBank/DDBJ databases">
        <title>Draft genome sequence of Blautia hydrogenotrophica DSM 10507 (Ruminococcus hydrogenotrophicus DSM 10507).</title>
        <authorList>
            <person name="Sudarsanam P."/>
            <person name="Ley R."/>
            <person name="Guruge J."/>
            <person name="Turnbaugh P.J."/>
            <person name="Mahowald M."/>
            <person name="Liep D."/>
            <person name="Gordon J."/>
        </authorList>
    </citation>
    <scope>NUCLEOTIDE SEQUENCE [LARGE SCALE GENOMIC DNA]</scope>
    <source>
        <strain evidence="7">DSM 10507 / JCM 14656 / S5a33</strain>
    </source>
</reference>
<dbReference type="InterPro" id="IPR003593">
    <property type="entry name" value="AAA+_ATPase"/>
</dbReference>
<keyword evidence="7" id="KW-1185">Reference proteome</keyword>
<dbReference type="EMBL" id="ACBZ01000145">
    <property type="protein sequence ID" value="EEG48436.1"/>
    <property type="molecule type" value="Genomic_DNA"/>
</dbReference>
<evidence type="ECO:0000256" key="4">
    <source>
        <dbReference type="ARBA" id="ARBA00022840"/>
    </source>
</evidence>
<feature type="domain" description="ABC transporter" evidence="5">
    <location>
        <begin position="31"/>
        <end position="259"/>
    </location>
</feature>
<dbReference type="GO" id="GO:0016887">
    <property type="term" value="F:ATP hydrolysis activity"/>
    <property type="evidence" value="ECO:0007669"/>
    <property type="project" value="InterPro"/>
</dbReference>
<dbReference type="SMART" id="SM00382">
    <property type="entry name" value="AAA"/>
    <property type="match status" value="1"/>
</dbReference>
<evidence type="ECO:0000313" key="7">
    <source>
        <dbReference type="Proteomes" id="UP000003100"/>
    </source>
</evidence>
<dbReference type="GO" id="GO:0005524">
    <property type="term" value="F:ATP binding"/>
    <property type="evidence" value="ECO:0007669"/>
    <property type="project" value="UniProtKB-KW"/>
</dbReference>
<dbReference type="Gene3D" id="3.40.50.300">
    <property type="entry name" value="P-loop containing nucleotide triphosphate hydrolases"/>
    <property type="match status" value="1"/>
</dbReference>
<dbReference type="InterPro" id="IPR017871">
    <property type="entry name" value="ABC_transporter-like_CS"/>
</dbReference>
<evidence type="ECO:0000256" key="3">
    <source>
        <dbReference type="ARBA" id="ARBA00022741"/>
    </source>
</evidence>
<proteinExistence type="inferred from homology"/>
<name>C0CP52_BLAHS</name>
<dbReference type="PANTHER" id="PTHR43335">
    <property type="entry name" value="ABC TRANSPORTER, ATP-BINDING PROTEIN"/>
    <property type="match status" value="1"/>
</dbReference>
<sequence length="336" mass="37924">MISHNQSQKQCTPKRVRHTQKEDITMTEYIIETKNLTKLYHGSPAVNQINLQVPQCSIYGFLGPNGAGKSTTMKMLLGLAAQDKGSIQIFGHEMNTSNRIAILSQVGSLIESPSYYGNLTGYENLKISCTLRNLPHSEINEALRIVRLDNQKHKKTSHYSLGMKQRLGIANALLGKPKLLLLDEPTNGLDPSGIHEMRELIKSLPEKYGITLMVSSHLLAEIEQIADNVGIISNGKMIYQDSLYDLQSKNKRELLLRTSNDLLAYQLLIPKYEHAGLVHPIQQTKEGLLLPYEGDRSLGLHIRHLFENGIDLYRIEERRGNLEDIYLQMVQKEASL</sequence>
<dbReference type="PROSITE" id="PS50893">
    <property type="entry name" value="ABC_TRANSPORTER_2"/>
    <property type="match status" value="1"/>
</dbReference>
<keyword evidence="3" id="KW-0547">Nucleotide-binding</keyword>
<evidence type="ECO:0000259" key="5">
    <source>
        <dbReference type="PROSITE" id="PS50893"/>
    </source>
</evidence>
<dbReference type="Pfam" id="PF00005">
    <property type="entry name" value="ABC_tran"/>
    <property type="match status" value="1"/>
</dbReference>
<keyword evidence="4" id="KW-0067">ATP-binding</keyword>
<evidence type="ECO:0000256" key="1">
    <source>
        <dbReference type="ARBA" id="ARBA00005417"/>
    </source>
</evidence>
<accession>C0CP52</accession>
<organism evidence="6 7">
    <name type="scientific">Blautia hydrogenotrophica (strain DSM 10507 / JCM 14656 / S5a33)</name>
    <name type="common">Ruminococcus hydrogenotrophicus</name>
    <dbReference type="NCBI Taxonomy" id="476272"/>
    <lineage>
        <taxon>Bacteria</taxon>
        <taxon>Bacillati</taxon>
        <taxon>Bacillota</taxon>
        <taxon>Clostridia</taxon>
        <taxon>Lachnospirales</taxon>
        <taxon>Lachnospiraceae</taxon>
        <taxon>Blautia</taxon>
    </lineage>
</organism>
<dbReference type="HOGENOM" id="CLU_000604_1_2_9"/>
<dbReference type="InterPro" id="IPR027417">
    <property type="entry name" value="P-loop_NTPase"/>
</dbReference>
<evidence type="ECO:0000313" key="6">
    <source>
        <dbReference type="EMBL" id="EEG48436.1"/>
    </source>
</evidence>
<protein>
    <recommendedName>
        <fullName evidence="5">ABC transporter domain-containing protein</fullName>
    </recommendedName>
</protein>
<keyword evidence="2" id="KW-0813">Transport</keyword>
<evidence type="ECO:0000256" key="2">
    <source>
        <dbReference type="ARBA" id="ARBA00022448"/>
    </source>
</evidence>
<dbReference type="AlphaFoldDB" id="C0CP52"/>
<comment type="similarity">
    <text evidence="1">Belongs to the ABC transporter superfamily.</text>
</comment>
<dbReference type="eggNOG" id="COG1131">
    <property type="taxonomic scope" value="Bacteria"/>
</dbReference>
<gene>
    <name evidence="6" type="ORF">RUMHYD_02653</name>
</gene>
<reference evidence="6 7" key="1">
    <citation type="submission" date="2009-01" db="EMBL/GenBank/DDBJ databases">
        <authorList>
            <person name="Fulton L."/>
            <person name="Clifton S."/>
            <person name="Fulton B."/>
            <person name="Xu J."/>
            <person name="Minx P."/>
            <person name="Pepin K.H."/>
            <person name="Johnson M."/>
            <person name="Bhonagiri V."/>
            <person name="Nash W.E."/>
            <person name="Mardis E.R."/>
            <person name="Wilson R.K."/>
        </authorList>
    </citation>
    <scope>NUCLEOTIDE SEQUENCE [LARGE SCALE GENOMIC DNA]</scope>
    <source>
        <strain evidence="7">DSM 10507 / JCM 14656 / S5a33</strain>
    </source>
</reference>
<dbReference type="PANTHER" id="PTHR43335:SF4">
    <property type="entry name" value="ABC TRANSPORTER, ATP-BINDING PROTEIN"/>
    <property type="match status" value="1"/>
</dbReference>
<dbReference type="InterPro" id="IPR003439">
    <property type="entry name" value="ABC_transporter-like_ATP-bd"/>
</dbReference>
<dbReference type="Proteomes" id="UP000003100">
    <property type="component" value="Unassembled WGS sequence"/>
</dbReference>
<dbReference type="PATRIC" id="fig|476272.21.peg.783"/>
<dbReference type="PROSITE" id="PS00211">
    <property type="entry name" value="ABC_TRANSPORTER_1"/>
    <property type="match status" value="1"/>
</dbReference>